<dbReference type="KEGG" id="cpi:Cpin_3913"/>
<evidence type="ECO:0000313" key="1">
    <source>
        <dbReference type="EMBL" id="ACU61375.1"/>
    </source>
</evidence>
<reference evidence="1 2" key="2">
    <citation type="journal article" date="2010" name="Stand. Genomic Sci.">
        <title>Complete genome sequence of Chitinophaga pinensis type strain (UQM 2034).</title>
        <authorList>
            <person name="Glavina Del Rio T."/>
            <person name="Abt B."/>
            <person name="Spring S."/>
            <person name="Lapidus A."/>
            <person name="Nolan M."/>
            <person name="Tice H."/>
            <person name="Copeland A."/>
            <person name="Cheng J.F."/>
            <person name="Chen F."/>
            <person name="Bruce D."/>
            <person name="Goodwin L."/>
            <person name="Pitluck S."/>
            <person name="Ivanova N."/>
            <person name="Mavromatis K."/>
            <person name="Mikhailova N."/>
            <person name="Pati A."/>
            <person name="Chen A."/>
            <person name="Palaniappan K."/>
            <person name="Land M."/>
            <person name="Hauser L."/>
            <person name="Chang Y.J."/>
            <person name="Jeffries C.D."/>
            <person name="Chain P."/>
            <person name="Saunders E."/>
            <person name="Detter J.C."/>
            <person name="Brettin T."/>
            <person name="Rohde M."/>
            <person name="Goker M."/>
            <person name="Bristow J."/>
            <person name="Eisen J.A."/>
            <person name="Markowitz V."/>
            <person name="Hugenholtz P."/>
            <person name="Kyrpides N.C."/>
            <person name="Klenk H.P."/>
            <person name="Lucas S."/>
        </authorList>
    </citation>
    <scope>NUCLEOTIDE SEQUENCE [LARGE SCALE GENOMIC DNA]</scope>
    <source>
        <strain evidence="2">ATCC 43595 / DSM 2588 / LMG 13176 / NBRC 15968 / NCIMB 11800 / UQM 2034</strain>
    </source>
</reference>
<dbReference type="EMBL" id="CP001699">
    <property type="protein sequence ID" value="ACU61375.1"/>
    <property type="molecule type" value="Genomic_DNA"/>
</dbReference>
<accession>A0A979G614</accession>
<evidence type="ECO:0000313" key="2">
    <source>
        <dbReference type="Proteomes" id="UP000002215"/>
    </source>
</evidence>
<sequence>MTSSNVIAARHDIRVQRNASFSFFFQLVDADGNILGPNDVFRVRAQVRNIAGKVVTAFEMGDGMEWFEHTTGWVLVMSKSDSEKNISPGSYDWDLMVAVTEGNNQYPLRGPYVMVNNITE</sequence>
<reference evidence="2" key="1">
    <citation type="submission" date="2009-08" db="EMBL/GenBank/DDBJ databases">
        <title>The complete genome of Chitinophaga pinensis DSM 2588.</title>
        <authorList>
            <consortium name="US DOE Joint Genome Institute (JGI-PGF)"/>
            <person name="Lucas S."/>
            <person name="Copeland A."/>
            <person name="Lapidus A."/>
            <person name="Glavina del Rio T."/>
            <person name="Dalin E."/>
            <person name="Tice H."/>
            <person name="Bruce D."/>
            <person name="Goodwin L."/>
            <person name="Pitluck S."/>
            <person name="Kyrpides N."/>
            <person name="Mavromatis K."/>
            <person name="Ivanova N."/>
            <person name="Mikhailova N."/>
            <person name="Sims D."/>
            <person name="Meinche L."/>
            <person name="Brettin T."/>
            <person name="Detter J.C."/>
            <person name="Han C."/>
            <person name="Larimer F."/>
            <person name="Land M."/>
            <person name="Hauser L."/>
            <person name="Markowitz V."/>
            <person name="Cheng J.-F."/>
            <person name="Hugenholtz P."/>
            <person name="Woyke T."/>
            <person name="Wu D."/>
            <person name="Spring S."/>
            <person name="Klenk H.-P."/>
            <person name="Eisen J.A."/>
        </authorList>
    </citation>
    <scope>NUCLEOTIDE SEQUENCE [LARGE SCALE GENOMIC DNA]</scope>
    <source>
        <strain evidence="2">ATCC 43595 / DSM 2588 / LMG 13176 / NBRC 15968 / NCIMB 11800 / UQM 2034</strain>
    </source>
</reference>
<proteinExistence type="predicted"/>
<dbReference type="RefSeq" id="WP_012791548.1">
    <property type="nucleotide sequence ID" value="NC_013132.1"/>
</dbReference>
<name>A0A979G614_CHIPD</name>
<protein>
    <submittedName>
        <fullName evidence="1">Uncharacterized protein</fullName>
    </submittedName>
</protein>
<gene>
    <name evidence="1" type="ordered locus">Cpin_3913</name>
</gene>
<organism evidence="1 2">
    <name type="scientific">Chitinophaga pinensis (strain ATCC 43595 / DSM 2588 / LMG 13176 / NBRC 15968 / NCIMB 11800 / UQM 2034)</name>
    <dbReference type="NCBI Taxonomy" id="485918"/>
    <lineage>
        <taxon>Bacteria</taxon>
        <taxon>Pseudomonadati</taxon>
        <taxon>Bacteroidota</taxon>
        <taxon>Chitinophagia</taxon>
        <taxon>Chitinophagales</taxon>
        <taxon>Chitinophagaceae</taxon>
        <taxon>Chitinophaga</taxon>
    </lineage>
</organism>
<dbReference type="AlphaFoldDB" id="A0A979G614"/>
<dbReference type="Proteomes" id="UP000002215">
    <property type="component" value="Chromosome"/>
</dbReference>